<dbReference type="EMBL" id="JTLV02000004">
    <property type="protein sequence ID" value="PQM30147.1"/>
    <property type="molecule type" value="Genomic_DNA"/>
</dbReference>
<evidence type="ECO:0000313" key="2">
    <source>
        <dbReference type="EMBL" id="PQM30147.1"/>
    </source>
</evidence>
<evidence type="ECO:0000313" key="1">
    <source>
        <dbReference type="EMBL" id="PQM30122.1"/>
    </source>
</evidence>
<evidence type="ECO:0000313" key="6">
    <source>
        <dbReference type="EMBL" id="PQM31438.1"/>
    </source>
</evidence>
<evidence type="ECO:0000313" key="4">
    <source>
        <dbReference type="EMBL" id="PQM31174.1"/>
    </source>
</evidence>
<evidence type="ECO:0000313" key="8">
    <source>
        <dbReference type="EMBL" id="PQM31888.1"/>
    </source>
</evidence>
<dbReference type="STRING" id="2138.SMSRO_v1c01740"/>
<proteinExistence type="predicted"/>
<dbReference type="EMBL" id="JTLV02000001">
    <property type="protein sequence ID" value="PQM31829.1"/>
    <property type="molecule type" value="Genomic_DNA"/>
</dbReference>
<dbReference type="EMBL" id="JTLV02000001">
    <property type="protein sequence ID" value="PQM31888.1"/>
    <property type="molecule type" value="Genomic_DNA"/>
</dbReference>
<dbReference type="EMBL" id="JTLV02000001">
    <property type="protein sequence ID" value="PQM31174.1"/>
    <property type="molecule type" value="Genomic_DNA"/>
</dbReference>
<evidence type="ECO:0000313" key="5">
    <source>
        <dbReference type="EMBL" id="PQM31294.1"/>
    </source>
</evidence>
<dbReference type="EMBL" id="JTLV02000001">
    <property type="protein sequence ID" value="PQM31294.1"/>
    <property type="molecule type" value="Genomic_DNA"/>
</dbReference>
<comment type="caution">
    <text evidence="10">The sequence shown here is derived from an EMBL/GenBank/DDBJ whole genome shotgun (WGS) entry which is preliminary data.</text>
</comment>
<evidence type="ECO:0000313" key="10">
    <source>
        <dbReference type="EMBL" id="PQM32137.1"/>
    </source>
</evidence>
<gene>
    <name evidence="3" type="ORF">SMSRO_SF001830</name>
    <name evidence="4" type="ORF">SMSRO_SF009780</name>
    <name evidence="5" type="ORF">SMSRO_SF011110</name>
    <name evidence="6" type="ORF">SMSRO_SF012710</name>
    <name evidence="7" type="ORF">SMSRO_SF016850</name>
    <name evidence="8" type="ORF">SMSRO_SF017450</name>
    <name evidence="9" type="ORF">SMSRO_SF019730</name>
    <name evidence="10" type="ORF">SMSRO_SF020370</name>
    <name evidence="11" type="ORF">SMSRO_SF022160</name>
    <name evidence="1" type="ORF">SMSRO_SF025940</name>
    <name evidence="2" type="ORF">SMSRO_SF026190</name>
</gene>
<dbReference type="OrthoDB" id="391340at2"/>
<reference evidence="10" key="1">
    <citation type="submission" date="2014-10" db="EMBL/GenBank/DDBJ databases">
        <authorList>
            <person name="Seo M.-J."/>
            <person name="Seok Y.J."/>
            <person name="Cha I.-T."/>
        </authorList>
    </citation>
    <scope>NUCLEOTIDE SEQUENCE</scope>
    <source>
        <strain evidence="10">MSRO</strain>
    </source>
</reference>
<dbReference type="EMBL" id="JTLV02000004">
    <property type="protein sequence ID" value="PQM30122.1"/>
    <property type="molecule type" value="Genomic_DNA"/>
</dbReference>
<reference evidence="10" key="3">
    <citation type="submission" date="2017-11" db="EMBL/GenBank/DDBJ databases">
        <title>Cell-free culture of the endosymbiotic bacteria Spiroplasma poulsonii highlights bacterial genes involved in host-symbiont interactions.</title>
        <authorList>
            <person name="Masson F."/>
            <person name="Calderon Copete S.P."/>
            <person name="Schupfer F."/>
            <person name="Garcia-Arraez G."/>
            <person name="Lemaitre B."/>
        </authorList>
    </citation>
    <scope>NUCLEOTIDE SEQUENCE</scope>
    <source>
        <strain evidence="10">MSRO</strain>
    </source>
</reference>
<evidence type="ECO:0000313" key="9">
    <source>
        <dbReference type="EMBL" id="PQM32078.1"/>
    </source>
</evidence>
<evidence type="ECO:0000313" key="3">
    <source>
        <dbReference type="EMBL" id="PQM30421.1"/>
    </source>
</evidence>
<dbReference type="Proteomes" id="UP000031565">
    <property type="component" value="Unassembled WGS sequence"/>
</dbReference>
<dbReference type="EMBL" id="JTLV02000001">
    <property type="protein sequence ID" value="PQM32308.1"/>
    <property type="molecule type" value="Genomic_DNA"/>
</dbReference>
<dbReference type="EMBL" id="JTLV02000001">
    <property type="protein sequence ID" value="PQM32078.1"/>
    <property type="molecule type" value="Genomic_DNA"/>
</dbReference>
<keyword evidence="12" id="KW-1185">Reference proteome</keyword>
<accession>A0A0C2HNM6</accession>
<dbReference type="AlphaFoldDB" id="A0A0C2HNM6"/>
<evidence type="ECO:0000313" key="12">
    <source>
        <dbReference type="Proteomes" id="UP000031565"/>
    </source>
</evidence>
<sequence>MEDLKLNNEVKNITYPFYLKGNNFKELSLKALTIKKWIDENGQELAEFIYRQQAWLINGEYKSQSLKDLKLVVSKIDYIFREPLEIIKSFKDELNFIRKDILNLENNIKNNHDSLKNSVINIQFQKQNKIIETHKKEQFLEIKSIAKQEQELKIITSNFRKEKLLIKDIEVIGINDDFLQNADKLELINLIKNYLTVDEQIVKNEIKDQWDSNKDINLIGVKGINFKINKGEK</sequence>
<dbReference type="EMBL" id="JTLV02000001">
    <property type="protein sequence ID" value="PQM30421.1"/>
    <property type="molecule type" value="Genomic_DNA"/>
</dbReference>
<dbReference type="RefSeq" id="WP_040092600.1">
    <property type="nucleotide sequence ID" value="NZ_CM020866.1"/>
</dbReference>
<reference evidence="10 12" key="2">
    <citation type="journal article" date="2015" name="MBio">
        <title>Genome sequence of the Drosophila melanogaster male-killing Spiroplasma strain MSRO endosymbiont.</title>
        <authorList>
            <person name="Paredes J.C."/>
            <person name="Herren J.K."/>
            <person name="Schupfer F."/>
            <person name="Marin R."/>
            <person name="Claverol S."/>
            <person name="Kuo C.H."/>
            <person name="Lemaitre B."/>
            <person name="Beven L."/>
        </authorList>
    </citation>
    <scope>NUCLEOTIDE SEQUENCE [LARGE SCALE GENOMIC DNA]</scope>
    <source>
        <strain evidence="10 12">MSRO</strain>
    </source>
</reference>
<name>A0A0C2HNM6_9MOLU</name>
<evidence type="ECO:0000313" key="7">
    <source>
        <dbReference type="EMBL" id="PQM31829.1"/>
    </source>
</evidence>
<dbReference type="EMBL" id="JTLV02000001">
    <property type="protein sequence ID" value="PQM32137.1"/>
    <property type="molecule type" value="Genomic_DNA"/>
</dbReference>
<evidence type="ECO:0000313" key="11">
    <source>
        <dbReference type="EMBL" id="PQM32308.1"/>
    </source>
</evidence>
<dbReference type="EMBL" id="JTLV02000001">
    <property type="protein sequence ID" value="PQM31438.1"/>
    <property type="molecule type" value="Genomic_DNA"/>
</dbReference>
<protein>
    <submittedName>
        <fullName evidence="10">Uncharacterized protein</fullName>
    </submittedName>
</protein>
<organism evidence="10 12">
    <name type="scientific">Spiroplasma poulsonii</name>
    <dbReference type="NCBI Taxonomy" id="2138"/>
    <lineage>
        <taxon>Bacteria</taxon>
        <taxon>Bacillati</taxon>
        <taxon>Mycoplasmatota</taxon>
        <taxon>Mollicutes</taxon>
        <taxon>Entomoplasmatales</taxon>
        <taxon>Spiroplasmataceae</taxon>
        <taxon>Spiroplasma</taxon>
    </lineage>
</organism>